<keyword evidence="1" id="KW-0472">Membrane</keyword>
<feature type="transmembrane region" description="Helical" evidence="1">
    <location>
        <begin position="117"/>
        <end position="138"/>
    </location>
</feature>
<protein>
    <recommendedName>
        <fullName evidence="4">DUF2127 domain-containing protein</fullName>
    </recommendedName>
</protein>
<dbReference type="RefSeq" id="WP_302723349.1">
    <property type="nucleotide sequence ID" value="NZ_JAULRU010000610.1"/>
</dbReference>
<organism evidence="2 3">
    <name type="scientific">Gilvimarinus gilvus</name>
    <dbReference type="NCBI Taxonomy" id="3058038"/>
    <lineage>
        <taxon>Bacteria</taxon>
        <taxon>Pseudomonadati</taxon>
        <taxon>Pseudomonadota</taxon>
        <taxon>Gammaproteobacteria</taxon>
        <taxon>Cellvibrionales</taxon>
        <taxon>Cellvibrionaceae</taxon>
        <taxon>Gilvimarinus</taxon>
    </lineage>
</organism>
<evidence type="ECO:0000313" key="3">
    <source>
        <dbReference type="Proteomes" id="UP001273505"/>
    </source>
</evidence>
<name>A0ABU4S182_9GAMM</name>
<dbReference type="Proteomes" id="UP001273505">
    <property type="component" value="Unassembled WGS sequence"/>
</dbReference>
<reference evidence="2 3" key="1">
    <citation type="submission" date="2023-11" db="EMBL/GenBank/DDBJ databases">
        <title>Gilvimarinus fulvus sp. nov., isolated from the surface of Kelp.</title>
        <authorList>
            <person name="Sun Y.Y."/>
            <person name="Gong Y."/>
            <person name="Du Z.J."/>
        </authorList>
    </citation>
    <scope>NUCLEOTIDE SEQUENCE [LARGE SCALE GENOMIC DNA]</scope>
    <source>
        <strain evidence="2 3">SDUM040013</strain>
    </source>
</reference>
<evidence type="ECO:0008006" key="4">
    <source>
        <dbReference type="Google" id="ProtNLM"/>
    </source>
</evidence>
<comment type="caution">
    <text evidence="2">The sequence shown here is derived from an EMBL/GenBank/DDBJ whole genome shotgun (WGS) entry which is preliminary data.</text>
</comment>
<dbReference type="EMBL" id="JAXAFO010000034">
    <property type="protein sequence ID" value="MDX6850903.1"/>
    <property type="molecule type" value="Genomic_DNA"/>
</dbReference>
<gene>
    <name evidence="2" type="ORF">SCD92_16125</name>
</gene>
<evidence type="ECO:0000313" key="2">
    <source>
        <dbReference type="EMBL" id="MDX6850903.1"/>
    </source>
</evidence>
<evidence type="ECO:0000256" key="1">
    <source>
        <dbReference type="SAM" id="Phobius"/>
    </source>
</evidence>
<proteinExistence type="predicted"/>
<keyword evidence="1" id="KW-0812">Transmembrane</keyword>
<feature type="transmembrane region" description="Helical" evidence="1">
    <location>
        <begin position="87"/>
        <end position="105"/>
    </location>
</feature>
<keyword evidence="1" id="KW-1133">Transmembrane helix</keyword>
<accession>A0ABU4S182</accession>
<feature type="transmembrane region" description="Helical" evidence="1">
    <location>
        <begin position="57"/>
        <end position="75"/>
    </location>
</feature>
<keyword evidence="3" id="KW-1185">Reference proteome</keyword>
<sequence length="149" mass="15796">MSPFNRADPQSGNGLYQLAAAGGFLLGLFLLAGATGHLSAVWATALGAEHRFAASQLSLLLPGLILALAAGANLLTCRALWRSRRWALHVVFAINAIATLYFAYLLQRGVPGHPIGFFLAVTASQLVIITSIKLGLLWPAERSSEQADT</sequence>